<reference evidence="1 2" key="1">
    <citation type="submission" date="2018-11" db="EMBL/GenBank/DDBJ databases">
        <authorList>
            <consortium name="Pathogen Informatics"/>
        </authorList>
    </citation>
    <scope>NUCLEOTIDE SEQUENCE [LARGE SCALE GENOMIC DNA]</scope>
    <source>
        <strain>Denwood</strain>
        <strain evidence="2">Zambia</strain>
    </source>
</reference>
<dbReference type="Proteomes" id="UP000269396">
    <property type="component" value="Unassembled WGS sequence"/>
</dbReference>
<keyword evidence="2" id="KW-1185">Reference proteome</keyword>
<protein>
    <submittedName>
        <fullName evidence="1">Uncharacterized protein</fullName>
    </submittedName>
</protein>
<evidence type="ECO:0000313" key="1">
    <source>
        <dbReference type="EMBL" id="VDP54495.1"/>
    </source>
</evidence>
<dbReference type="EMBL" id="UZAL01030577">
    <property type="protein sequence ID" value="VDP54495.1"/>
    <property type="molecule type" value="Genomic_DNA"/>
</dbReference>
<organism evidence="1 2">
    <name type="scientific">Schistosoma mattheei</name>
    <dbReference type="NCBI Taxonomy" id="31246"/>
    <lineage>
        <taxon>Eukaryota</taxon>
        <taxon>Metazoa</taxon>
        <taxon>Spiralia</taxon>
        <taxon>Lophotrochozoa</taxon>
        <taxon>Platyhelminthes</taxon>
        <taxon>Trematoda</taxon>
        <taxon>Digenea</taxon>
        <taxon>Strigeidida</taxon>
        <taxon>Schistosomatoidea</taxon>
        <taxon>Schistosomatidae</taxon>
        <taxon>Schistosoma</taxon>
    </lineage>
</organism>
<evidence type="ECO:0000313" key="2">
    <source>
        <dbReference type="Proteomes" id="UP000269396"/>
    </source>
</evidence>
<dbReference type="AlphaFoldDB" id="A0A3P8FGX2"/>
<accession>A0A3P8FGX2</accession>
<name>A0A3P8FGX2_9TREM</name>
<proteinExistence type="predicted"/>
<sequence length="59" mass="6585">MLQPLLLLCVVRLRRRIDFCKLSECVCGKSVGELLCCIVTSLTSACEDKLLPLLLLHLV</sequence>
<gene>
    <name evidence="1" type="ORF">SMTD_LOCUS10445</name>
</gene>